<evidence type="ECO:0000313" key="10">
    <source>
        <dbReference type="Proteomes" id="UP000612055"/>
    </source>
</evidence>
<dbReference type="EMBL" id="JAEHOE010000022">
    <property type="protein sequence ID" value="KAG2495801.1"/>
    <property type="molecule type" value="Genomic_DNA"/>
</dbReference>
<feature type="region of interest" description="Disordered" evidence="6">
    <location>
        <begin position="1051"/>
        <end position="1075"/>
    </location>
</feature>
<protein>
    <submittedName>
        <fullName evidence="9">Uncharacterized protein</fullName>
    </submittedName>
</protein>
<dbReference type="AlphaFoldDB" id="A0A835Y7U6"/>
<evidence type="ECO:0000256" key="2">
    <source>
        <dbReference type="ARBA" id="ARBA00022741"/>
    </source>
</evidence>
<gene>
    <name evidence="9" type="ORF">HYH03_006043</name>
</gene>
<feature type="compositionally biased region" description="Acidic residues" evidence="6">
    <location>
        <begin position="287"/>
        <end position="298"/>
    </location>
</feature>
<keyword evidence="2" id="KW-0547">Nucleotide-binding</keyword>
<keyword evidence="4" id="KW-0347">Helicase</keyword>
<feature type="domain" description="DNA2/NAM7 helicase helicase" evidence="7">
    <location>
        <begin position="575"/>
        <end position="687"/>
    </location>
</feature>
<dbReference type="InterPro" id="IPR041679">
    <property type="entry name" value="DNA2/NAM7-like_C"/>
</dbReference>
<dbReference type="GO" id="GO:0043139">
    <property type="term" value="F:5'-3' DNA helicase activity"/>
    <property type="evidence" value="ECO:0007669"/>
    <property type="project" value="TreeGrafter"/>
</dbReference>
<dbReference type="GO" id="GO:0016787">
    <property type="term" value="F:hydrolase activity"/>
    <property type="evidence" value="ECO:0007669"/>
    <property type="project" value="UniProtKB-KW"/>
</dbReference>
<feature type="compositionally biased region" description="Low complexity" evidence="6">
    <location>
        <begin position="23"/>
        <end position="41"/>
    </location>
</feature>
<name>A0A835Y7U6_9CHLO</name>
<feature type="compositionally biased region" description="Basic and acidic residues" evidence="6">
    <location>
        <begin position="74"/>
        <end position="83"/>
    </location>
</feature>
<reference evidence="9" key="1">
    <citation type="journal article" date="2020" name="bioRxiv">
        <title>Comparative genomics of Chlamydomonas.</title>
        <authorList>
            <person name="Craig R.J."/>
            <person name="Hasan A.R."/>
            <person name="Ness R.W."/>
            <person name="Keightley P.D."/>
        </authorList>
    </citation>
    <scope>NUCLEOTIDE SEQUENCE</scope>
    <source>
        <strain evidence="9">CCAP 11/70</strain>
    </source>
</reference>
<keyword evidence="3" id="KW-0378">Hydrolase</keyword>
<feature type="compositionally biased region" description="Basic and acidic residues" evidence="6">
    <location>
        <begin position="1053"/>
        <end position="1062"/>
    </location>
</feature>
<dbReference type="Gene3D" id="2.40.30.270">
    <property type="match status" value="1"/>
</dbReference>
<feature type="compositionally biased region" description="Low complexity" evidence="6">
    <location>
        <begin position="474"/>
        <end position="483"/>
    </location>
</feature>
<evidence type="ECO:0000259" key="7">
    <source>
        <dbReference type="Pfam" id="PF13086"/>
    </source>
</evidence>
<dbReference type="InterPro" id="IPR027417">
    <property type="entry name" value="P-loop_NTPase"/>
</dbReference>
<evidence type="ECO:0000256" key="3">
    <source>
        <dbReference type="ARBA" id="ARBA00022801"/>
    </source>
</evidence>
<feature type="region of interest" description="Disordered" evidence="6">
    <location>
        <begin position="1"/>
        <end position="166"/>
    </location>
</feature>
<evidence type="ECO:0000256" key="4">
    <source>
        <dbReference type="ARBA" id="ARBA00022806"/>
    </source>
</evidence>
<feature type="compositionally biased region" description="Gly residues" evidence="6">
    <location>
        <begin position="57"/>
        <end position="73"/>
    </location>
</feature>
<feature type="compositionally biased region" description="Gly residues" evidence="6">
    <location>
        <begin position="562"/>
        <end position="575"/>
    </location>
</feature>
<dbReference type="InterPro" id="IPR041677">
    <property type="entry name" value="DNA2/NAM7_AAA_11"/>
</dbReference>
<evidence type="ECO:0000256" key="1">
    <source>
        <dbReference type="ARBA" id="ARBA00007913"/>
    </source>
</evidence>
<organism evidence="9 10">
    <name type="scientific">Edaphochlamys debaryana</name>
    <dbReference type="NCBI Taxonomy" id="47281"/>
    <lineage>
        <taxon>Eukaryota</taxon>
        <taxon>Viridiplantae</taxon>
        <taxon>Chlorophyta</taxon>
        <taxon>core chlorophytes</taxon>
        <taxon>Chlorophyceae</taxon>
        <taxon>CS clade</taxon>
        <taxon>Chlamydomonadales</taxon>
        <taxon>Chlamydomonadales incertae sedis</taxon>
        <taxon>Edaphochlamys</taxon>
    </lineage>
</organism>
<evidence type="ECO:0000313" key="9">
    <source>
        <dbReference type="EMBL" id="KAG2495801.1"/>
    </source>
</evidence>
<dbReference type="SUPFAM" id="SSF52540">
    <property type="entry name" value="P-loop containing nucleoside triphosphate hydrolases"/>
    <property type="match status" value="1"/>
</dbReference>
<proteinExistence type="inferred from homology"/>
<dbReference type="PANTHER" id="PTHR43788:SF8">
    <property type="entry name" value="DNA-BINDING PROTEIN SMUBP-2"/>
    <property type="match status" value="1"/>
</dbReference>
<dbReference type="GO" id="GO:0005524">
    <property type="term" value="F:ATP binding"/>
    <property type="evidence" value="ECO:0007669"/>
    <property type="project" value="UniProtKB-KW"/>
</dbReference>
<feature type="domain" description="DNA2/NAM7 helicase helicase" evidence="7">
    <location>
        <begin position="705"/>
        <end position="781"/>
    </location>
</feature>
<feature type="domain" description="DNA2/NAM7 helicase-like C-terminal" evidence="8">
    <location>
        <begin position="791"/>
        <end position="1025"/>
    </location>
</feature>
<feature type="region of interest" description="Disordered" evidence="6">
    <location>
        <begin position="557"/>
        <end position="577"/>
    </location>
</feature>
<feature type="compositionally biased region" description="Low complexity" evidence="6">
    <location>
        <begin position="135"/>
        <end position="163"/>
    </location>
</feature>
<dbReference type="CDD" id="cd18808">
    <property type="entry name" value="SF1_C_Upf1"/>
    <property type="match status" value="1"/>
</dbReference>
<keyword evidence="10" id="KW-1185">Reference proteome</keyword>
<dbReference type="Pfam" id="PF13087">
    <property type="entry name" value="AAA_12"/>
    <property type="match status" value="1"/>
</dbReference>
<dbReference type="Proteomes" id="UP000612055">
    <property type="component" value="Unassembled WGS sequence"/>
</dbReference>
<feature type="region of interest" description="Disordered" evidence="6">
    <location>
        <begin position="474"/>
        <end position="498"/>
    </location>
</feature>
<dbReference type="PANTHER" id="PTHR43788">
    <property type="entry name" value="DNA2/NAM7 HELICASE FAMILY MEMBER"/>
    <property type="match status" value="1"/>
</dbReference>
<dbReference type="InterPro" id="IPR047187">
    <property type="entry name" value="SF1_C_Upf1"/>
</dbReference>
<feature type="region of interest" description="Disordered" evidence="6">
    <location>
        <begin position="264"/>
        <end position="315"/>
    </location>
</feature>
<feature type="compositionally biased region" description="Acidic residues" evidence="6">
    <location>
        <begin position="1064"/>
        <end position="1075"/>
    </location>
</feature>
<accession>A0A835Y7U6</accession>
<feature type="compositionally biased region" description="Low complexity" evidence="6">
    <location>
        <begin position="97"/>
        <end position="117"/>
    </location>
</feature>
<comment type="caution">
    <text evidence="9">The sequence shown here is derived from an EMBL/GenBank/DDBJ whole genome shotgun (WGS) entry which is preliminary data.</text>
</comment>
<evidence type="ECO:0000256" key="5">
    <source>
        <dbReference type="ARBA" id="ARBA00022840"/>
    </source>
</evidence>
<comment type="similarity">
    <text evidence="1">Belongs to the DNA2/NAM7 helicase family.</text>
</comment>
<sequence length="1075" mass="109588">MRSATAPHTPATGLGLPGPRWCVARPRPTVPAAPSVSTPSPRHVATAADRRNSKPKGGSGGGNGSKPQGGRGGGGREARDAARAAELQRAARRGAARAEGVGAGRAALQQRLAAEAADGNSDDEDDGWSRRRRSAALNPAAAAAAALAAGRGRAGKAGPADADLWPSLDAVRGAPLAAPSPSGPSPSGPAAAAGLVAAIRAAAAAERQAKLGALAAAGGGGSPGGGWIAKPKSLQSYGSDAGEAVDEGLVPYADLILKEMGLPARTGPRGRAGVPEAAAPLGGGAEADGDEEEEEEEGGGPRQGGERRAGGLRGRGARRGAVRALMTAYEQVWSRALDLELEEEWTESEERLRSWKRPRLEAEGCALFDLSSASDHALFRDTVLRFFVPGRPLPYHCLGGGDIVLVSPNNKPSEASLEGIVLDFSSRWVRVALPADLAAGVQGTGWRLDLYANTIAHERARGAVKRYCQAAAESGAGSNSASGSDDEGSGGSGGGGGSSGGSAVGLLRALAGAVPAGSSLEQMAAAPPPWLRGKSGRERLTTARRVLAAVSAAAGAAEAKGNGRGRGRGGGGGGLNPSQARAVEAALGRSLTLWQGPPGTGKTATLLQFVRAARAALPSDAGPILATAASNVAVDNIVAGLLAADPSLQLVRVGQPAKVAPALRSVSLEARIAGSGAGQRAAALRKKAQGLRGSEAWAFISQALELEEAAARDILAGAQVVAATCIGAGEARMQALSFPVVVLDEATQATEPHSLVPLLCKAQQVVLVGDPRQLPPTVKSREAQGLGLGLPLFERLQLMGLAPLLLDTQYRMHPALAAFPSAAFYGGKLLSAPRPSERRPPAAFSWPNPEVPVCYIPVRGGRESRTSATNDAAAGGAAGYSYQNDAEAQVVAGVVAALLTPGAPGGLEGPGEIGIVTPYNGQVRCLQSLLPRGGRLAPGRQGSAGAHSRPGSFQRDPPSSGGPAGAEEVLEIKSVDGFQGREKEVIVFSAVRSNPQRALGFVSDPRRLNVAITRAKRGLVVVGDPDTLRSDRLWARWLRWAQARGCWLEEEGAEGRGQRSGEESSGEGEEVEVYA</sequence>
<evidence type="ECO:0000256" key="6">
    <source>
        <dbReference type="SAM" id="MobiDB-lite"/>
    </source>
</evidence>
<dbReference type="OrthoDB" id="6513042at2759"/>
<feature type="region of interest" description="Disordered" evidence="6">
    <location>
        <begin position="934"/>
        <end position="965"/>
    </location>
</feature>
<evidence type="ECO:0000259" key="8">
    <source>
        <dbReference type="Pfam" id="PF13087"/>
    </source>
</evidence>
<dbReference type="InterPro" id="IPR050534">
    <property type="entry name" value="Coronavir_polyprotein_1ab"/>
</dbReference>
<keyword evidence="5" id="KW-0067">ATP-binding</keyword>
<dbReference type="Pfam" id="PF13086">
    <property type="entry name" value="AAA_11"/>
    <property type="match status" value="2"/>
</dbReference>
<dbReference type="Gene3D" id="3.40.50.300">
    <property type="entry name" value="P-loop containing nucleotide triphosphate hydrolases"/>
    <property type="match status" value="2"/>
</dbReference>
<feature type="compositionally biased region" description="Gly residues" evidence="6">
    <location>
        <begin position="489"/>
        <end position="498"/>
    </location>
</feature>